<gene>
    <name evidence="1" type="ORF">NITFAB_1027</name>
</gene>
<name>A0A2X0QVC1_9PROT</name>
<protein>
    <submittedName>
        <fullName evidence="1">Uncharacterized protein</fullName>
    </submittedName>
</protein>
<reference evidence="1" key="1">
    <citation type="submission" date="2018-05" db="EMBL/GenBank/DDBJ databases">
        <authorList>
            <person name="Lanie J.A."/>
            <person name="Ng W.-L."/>
            <person name="Kazmierczak K.M."/>
            <person name="Andrzejewski T.M."/>
            <person name="Davidsen T.M."/>
            <person name="Wayne K.J."/>
            <person name="Tettelin H."/>
            <person name="Glass J.I."/>
            <person name="Rusch D."/>
            <person name="Podicherti R."/>
            <person name="Tsui H.-C.T."/>
            <person name="Winkler M.E."/>
        </authorList>
    </citation>
    <scope>NUCLEOTIDE SEQUENCE</scope>
    <source>
        <strain evidence="1">KNB</strain>
    </source>
</reference>
<accession>A0A2X0QVC1</accession>
<proteinExistence type="predicted"/>
<dbReference type="EMBL" id="LS423452">
    <property type="protein sequence ID" value="SPS05437.1"/>
    <property type="molecule type" value="Genomic_DNA"/>
</dbReference>
<evidence type="ECO:0000313" key="1">
    <source>
        <dbReference type="EMBL" id="SPS05437.1"/>
    </source>
</evidence>
<organism evidence="1">
    <name type="scientific">Candidatus Nitrotoga fabula</name>
    <dbReference type="NCBI Taxonomy" id="2182327"/>
    <lineage>
        <taxon>Bacteria</taxon>
        <taxon>Pseudomonadati</taxon>
        <taxon>Pseudomonadota</taxon>
        <taxon>Betaproteobacteria</taxon>
        <taxon>Nitrosomonadales</taxon>
        <taxon>Gallionellaceae</taxon>
        <taxon>Candidatus Nitrotoga</taxon>
    </lineage>
</organism>
<sequence>MNAVSLHFMHYNFAKIHKSLRVIPVIEAGISDHVWSIEEIVRLVPEPVAKKCGSYNKKIDNSN</sequence>
<dbReference type="AlphaFoldDB" id="A0A2X0QVC1"/>